<evidence type="ECO:0000313" key="7">
    <source>
        <dbReference type="EMBL" id="SDH65821.1"/>
    </source>
</evidence>
<accession>A0A1G8E7G1</accession>
<dbReference type="InterPro" id="IPR052951">
    <property type="entry name" value="Tellurite_res_ion_channel"/>
</dbReference>
<evidence type="ECO:0000256" key="5">
    <source>
        <dbReference type="SAM" id="MobiDB-lite"/>
    </source>
</evidence>
<feature type="transmembrane region" description="Helical" evidence="6">
    <location>
        <begin position="317"/>
        <end position="340"/>
    </location>
</feature>
<feature type="transmembrane region" description="Helical" evidence="6">
    <location>
        <begin position="112"/>
        <end position="131"/>
    </location>
</feature>
<organism evidence="7 8">
    <name type="scientific">Roseospirillum parvum</name>
    <dbReference type="NCBI Taxonomy" id="83401"/>
    <lineage>
        <taxon>Bacteria</taxon>
        <taxon>Pseudomonadati</taxon>
        <taxon>Pseudomonadota</taxon>
        <taxon>Alphaproteobacteria</taxon>
        <taxon>Rhodospirillales</taxon>
        <taxon>Rhodospirillaceae</taxon>
        <taxon>Roseospirillum</taxon>
    </lineage>
</organism>
<dbReference type="Gene3D" id="1.50.10.150">
    <property type="entry name" value="Voltage-dependent anion channel"/>
    <property type="match status" value="1"/>
</dbReference>
<reference evidence="8" key="1">
    <citation type="submission" date="2016-10" db="EMBL/GenBank/DDBJ databases">
        <authorList>
            <person name="Varghese N."/>
            <person name="Submissions S."/>
        </authorList>
    </citation>
    <scope>NUCLEOTIDE SEQUENCE [LARGE SCALE GENOMIC DNA]</scope>
    <source>
        <strain evidence="8">930I</strain>
    </source>
</reference>
<protein>
    <submittedName>
        <fullName evidence="7">Tellurite resistance protein</fullName>
    </submittedName>
</protein>
<comment type="subcellular location">
    <subcellularLocation>
        <location evidence="1">Membrane</location>
        <topology evidence="1">Multi-pass membrane protein</topology>
    </subcellularLocation>
</comment>
<sequence length="348" mass="37598">MSASPPQGQPAGGPPPAFQAPPHAIAADGGGAGGAWLMHVPIPLFAVVMGLTGLGLAWRKAGHVAGAPEVIGESVIALAATMFVLIALLYAAKALRHWKVVVSEFNHPIRANFFPAVSISLLLLAVASLPYSKPLASALCLTGGFLHLVLALNLMGRWLLRNVEIQHSNPAWFIPIVGNILVPVSAVKLGHTEMAWFFFAVGLTMWIIVKAIIIYRIIFHDPLPSKLMPTLFILIAPPAVGFLAYMQLSGGELDAFARVLFHFGLFMTLLNLWLARAFFRIPFAVSWWAFTFPTAAITIAAFEYAHAGVWSWGLPVAWSLLGLASVIISAVFLRTLWALFTGHLFVPE</sequence>
<dbReference type="GO" id="GO:0005886">
    <property type="term" value="C:plasma membrane"/>
    <property type="evidence" value="ECO:0007669"/>
    <property type="project" value="TreeGrafter"/>
</dbReference>
<dbReference type="Proteomes" id="UP000217076">
    <property type="component" value="Unassembled WGS sequence"/>
</dbReference>
<evidence type="ECO:0000256" key="2">
    <source>
        <dbReference type="ARBA" id="ARBA00022692"/>
    </source>
</evidence>
<feature type="transmembrane region" description="Helical" evidence="6">
    <location>
        <begin position="138"/>
        <end position="160"/>
    </location>
</feature>
<feature type="transmembrane region" description="Helical" evidence="6">
    <location>
        <begin position="285"/>
        <end position="305"/>
    </location>
</feature>
<keyword evidence="3 6" id="KW-1133">Transmembrane helix</keyword>
<feature type="transmembrane region" description="Helical" evidence="6">
    <location>
        <begin position="260"/>
        <end position="279"/>
    </location>
</feature>
<evidence type="ECO:0000256" key="3">
    <source>
        <dbReference type="ARBA" id="ARBA00022989"/>
    </source>
</evidence>
<feature type="transmembrane region" description="Helical" evidence="6">
    <location>
        <begin position="196"/>
        <end position="218"/>
    </location>
</feature>
<dbReference type="PANTHER" id="PTHR37955">
    <property type="entry name" value="TELLURITE RESISTANCE PROTEIN TEHA"/>
    <property type="match status" value="1"/>
</dbReference>
<feature type="transmembrane region" description="Helical" evidence="6">
    <location>
        <begin position="230"/>
        <end position="248"/>
    </location>
</feature>
<dbReference type="EMBL" id="FNCV01000009">
    <property type="protein sequence ID" value="SDH65821.1"/>
    <property type="molecule type" value="Genomic_DNA"/>
</dbReference>
<evidence type="ECO:0000256" key="6">
    <source>
        <dbReference type="SAM" id="Phobius"/>
    </source>
</evidence>
<dbReference type="AlphaFoldDB" id="A0A1G8E7G1"/>
<dbReference type="STRING" id="83401.SAMN05421742_10959"/>
<keyword evidence="4 6" id="KW-0472">Membrane</keyword>
<feature type="region of interest" description="Disordered" evidence="5">
    <location>
        <begin position="1"/>
        <end position="20"/>
    </location>
</feature>
<dbReference type="GO" id="GO:0046583">
    <property type="term" value="F:monoatomic cation efflux transmembrane transporter activity"/>
    <property type="evidence" value="ECO:0007669"/>
    <property type="project" value="TreeGrafter"/>
</dbReference>
<feature type="transmembrane region" description="Helical" evidence="6">
    <location>
        <begin position="172"/>
        <end position="189"/>
    </location>
</feature>
<dbReference type="InterPro" id="IPR004695">
    <property type="entry name" value="SLAC1/Mae1/Ssu1/TehA"/>
</dbReference>
<evidence type="ECO:0000256" key="1">
    <source>
        <dbReference type="ARBA" id="ARBA00004141"/>
    </source>
</evidence>
<gene>
    <name evidence="7" type="ORF">SAMN05421742_10959</name>
</gene>
<proteinExistence type="predicted"/>
<dbReference type="PANTHER" id="PTHR37955:SF1">
    <property type="entry name" value="DEP DOMAIN-CONTAINING PROTEIN"/>
    <property type="match status" value="1"/>
</dbReference>
<name>A0A1G8E7G1_9PROT</name>
<dbReference type="CDD" id="cd09323">
    <property type="entry name" value="TDT_SLAC1_like"/>
    <property type="match status" value="1"/>
</dbReference>
<feature type="transmembrane region" description="Helical" evidence="6">
    <location>
        <begin position="70"/>
        <end position="92"/>
    </location>
</feature>
<evidence type="ECO:0000313" key="8">
    <source>
        <dbReference type="Proteomes" id="UP000217076"/>
    </source>
</evidence>
<evidence type="ECO:0000256" key="4">
    <source>
        <dbReference type="ARBA" id="ARBA00023136"/>
    </source>
</evidence>
<dbReference type="Pfam" id="PF03595">
    <property type="entry name" value="SLAC1"/>
    <property type="match status" value="1"/>
</dbReference>
<dbReference type="RefSeq" id="WP_176787849.1">
    <property type="nucleotide sequence ID" value="NZ_FNCV01000009.1"/>
</dbReference>
<keyword evidence="2 6" id="KW-0812">Transmembrane</keyword>
<keyword evidence="8" id="KW-1185">Reference proteome</keyword>
<feature type="transmembrane region" description="Helical" evidence="6">
    <location>
        <begin position="36"/>
        <end position="58"/>
    </location>
</feature>
<dbReference type="InterPro" id="IPR038665">
    <property type="entry name" value="Voltage-dep_anion_channel_sf"/>
</dbReference>